<evidence type="ECO:0000256" key="12">
    <source>
        <dbReference type="ARBA" id="ARBA00031088"/>
    </source>
</evidence>
<comment type="function">
    <text evidence="1">Specifically methylates the cytosine at position 967 (m5C967) of 16S rRNA.</text>
</comment>
<dbReference type="PANTHER" id="PTHR22807">
    <property type="entry name" value="NOP2 YEAST -RELATED NOL1/NOP2/FMU SUN DOMAIN-CONTAINING"/>
    <property type="match status" value="1"/>
</dbReference>
<evidence type="ECO:0000256" key="1">
    <source>
        <dbReference type="ARBA" id="ARBA00002724"/>
    </source>
</evidence>
<proteinExistence type="inferred from homology"/>
<evidence type="ECO:0000256" key="14">
    <source>
        <dbReference type="PROSITE-ProRule" id="PRU01023"/>
    </source>
</evidence>
<evidence type="ECO:0000256" key="4">
    <source>
        <dbReference type="ARBA" id="ARBA00012140"/>
    </source>
</evidence>
<dbReference type="NCBIfam" id="NF011494">
    <property type="entry name" value="PRK14902.1"/>
    <property type="match status" value="1"/>
</dbReference>
<dbReference type="GO" id="GO:0003723">
    <property type="term" value="F:RNA binding"/>
    <property type="evidence" value="ECO:0007669"/>
    <property type="project" value="UniProtKB-UniRule"/>
</dbReference>
<dbReference type="PANTHER" id="PTHR22807:SF53">
    <property type="entry name" value="RIBOSOMAL RNA SMALL SUBUNIT METHYLTRANSFERASE B-RELATED"/>
    <property type="match status" value="1"/>
</dbReference>
<organism evidence="16 17">
    <name type="scientific">Carboxydocella sporoproducens DSM 16521</name>
    <dbReference type="NCBI Taxonomy" id="1121270"/>
    <lineage>
        <taxon>Bacteria</taxon>
        <taxon>Bacillati</taxon>
        <taxon>Bacillota</taxon>
        <taxon>Clostridia</taxon>
        <taxon>Eubacteriales</taxon>
        <taxon>Clostridiales Family XVI. Incertae Sedis</taxon>
        <taxon>Carboxydocella</taxon>
    </lineage>
</organism>
<dbReference type="InterPro" id="IPR049560">
    <property type="entry name" value="MeTrfase_RsmB-F_NOP2_cat"/>
</dbReference>
<dbReference type="InterPro" id="IPR023267">
    <property type="entry name" value="RCMT"/>
</dbReference>
<keyword evidence="7 14" id="KW-0489">Methyltransferase</keyword>
<evidence type="ECO:0000256" key="6">
    <source>
        <dbReference type="ARBA" id="ARBA00022552"/>
    </source>
</evidence>
<evidence type="ECO:0000259" key="15">
    <source>
        <dbReference type="PROSITE" id="PS51686"/>
    </source>
</evidence>
<feature type="binding site" evidence="14">
    <location>
        <begin position="259"/>
        <end position="265"/>
    </location>
    <ligand>
        <name>S-adenosyl-L-methionine</name>
        <dbReference type="ChEBI" id="CHEBI:59789"/>
    </ligand>
</feature>
<dbReference type="GO" id="GO:0006355">
    <property type="term" value="P:regulation of DNA-templated transcription"/>
    <property type="evidence" value="ECO:0007669"/>
    <property type="project" value="InterPro"/>
</dbReference>
<dbReference type="Pfam" id="PF22458">
    <property type="entry name" value="RsmF-B_ferredox"/>
    <property type="match status" value="1"/>
</dbReference>
<dbReference type="InterPro" id="IPR029063">
    <property type="entry name" value="SAM-dependent_MTases_sf"/>
</dbReference>
<evidence type="ECO:0000256" key="10">
    <source>
        <dbReference type="ARBA" id="ARBA00022884"/>
    </source>
</evidence>
<keyword evidence="17" id="KW-1185">Reference proteome</keyword>
<feature type="domain" description="SAM-dependent MTase RsmB/NOP-type" evidence="15">
    <location>
        <begin position="169"/>
        <end position="435"/>
    </location>
</feature>
<dbReference type="PRINTS" id="PR02008">
    <property type="entry name" value="RCMTFAMILY"/>
</dbReference>
<feature type="binding site" evidence="14">
    <location>
        <position position="283"/>
    </location>
    <ligand>
        <name>S-adenosyl-L-methionine</name>
        <dbReference type="ChEBI" id="CHEBI:59789"/>
    </ligand>
</feature>
<dbReference type="InterPro" id="IPR001678">
    <property type="entry name" value="MeTrfase_RsmB-F_NOP2_dom"/>
</dbReference>
<dbReference type="AlphaFoldDB" id="A0A1T4MVH4"/>
<reference evidence="17" key="1">
    <citation type="submission" date="2017-02" db="EMBL/GenBank/DDBJ databases">
        <authorList>
            <person name="Varghese N."/>
            <person name="Submissions S."/>
        </authorList>
    </citation>
    <scope>NUCLEOTIDE SEQUENCE [LARGE SCALE GENOMIC DNA]</scope>
    <source>
        <strain evidence="17">DSM 16521</strain>
    </source>
</reference>
<evidence type="ECO:0000313" key="16">
    <source>
        <dbReference type="EMBL" id="SJZ70648.1"/>
    </source>
</evidence>
<dbReference type="EMBL" id="FUXM01000005">
    <property type="protein sequence ID" value="SJZ70648.1"/>
    <property type="molecule type" value="Genomic_DNA"/>
</dbReference>
<dbReference type="FunFam" id="3.40.50.150:FF:000257">
    <property type="entry name" value="16S rRNA methyltransferase"/>
    <property type="match status" value="1"/>
</dbReference>
<dbReference type="Gene3D" id="3.40.50.150">
    <property type="entry name" value="Vaccinia Virus protein VP39"/>
    <property type="match status" value="1"/>
</dbReference>
<dbReference type="Gene3D" id="3.30.70.1170">
    <property type="entry name" value="Sun protein, domain 3"/>
    <property type="match status" value="1"/>
</dbReference>
<dbReference type="CDD" id="cd02440">
    <property type="entry name" value="AdoMet_MTases"/>
    <property type="match status" value="1"/>
</dbReference>
<dbReference type="Gene3D" id="1.10.940.10">
    <property type="entry name" value="NusB-like"/>
    <property type="match status" value="1"/>
</dbReference>
<evidence type="ECO:0000256" key="5">
    <source>
        <dbReference type="ARBA" id="ARBA00022490"/>
    </source>
</evidence>
<accession>A0A1T4MVH4</accession>
<gene>
    <name evidence="16" type="ORF">SAMN02745885_00718</name>
</gene>
<evidence type="ECO:0000256" key="9">
    <source>
        <dbReference type="ARBA" id="ARBA00022691"/>
    </source>
</evidence>
<evidence type="ECO:0000256" key="2">
    <source>
        <dbReference type="ARBA" id="ARBA00004496"/>
    </source>
</evidence>
<dbReference type="PROSITE" id="PS51686">
    <property type="entry name" value="SAM_MT_RSMB_NOP"/>
    <property type="match status" value="1"/>
</dbReference>
<keyword evidence="5" id="KW-0963">Cytoplasm</keyword>
<dbReference type="InterPro" id="IPR006027">
    <property type="entry name" value="NusB_RsmB_TIM44"/>
</dbReference>
<evidence type="ECO:0000256" key="13">
    <source>
        <dbReference type="ARBA" id="ARBA00047283"/>
    </source>
</evidence>
<dbReference type="NCBIfam" id="TIGR00563">
    <property type="entry name" value="rsmB"/>
    <property type="match status" value="1"/>
</dbReference>
<keyword evidence="8 14" id="KW-0808">Transferase</keyword>
<feature type="binding site" evidence="14">
    <location>
        <position position="328"/>
    </location>
    <ligand>
        <name>S-adenosyl-L-methionine</name>
        <dbReference type="ChEBI" id="CHEBI:59789"/>
    </ligand>
</feature>
<dbReference type="Pfam" id="PF01029">
    <property type="entry name" value="NusB"/>
    <property type="match status" value="1"/>
</dbReference>
<keyword evidence="9 14" id="KW-0949">S-adenosyl-L-methionine</keyword>
<dbReference type="InterPro" id="IPR054728">
    <property type="entry name" value="RsmB-like_ferredoxin"/>
</dbReference>
<dbReference type="SUPFAM" id="SSF48013">
    <property type="entry name" value="NusB-like"/>
    <property type="match status" value="1"/>
</dbReference>
<evidence type="ECO:0000256" key="3">
    <source>
        <dbReference type="ARBA" id="ARBA00007494"/>
    </source>
</evidence>
<dbReference type="RefSeq" id="WP_159071849.1">
    <property type="nucleotide sequence ID" value="NZ_FUXM01000005.1"/>
</dbReference>
<dbReference type="SUPFAM" id="SSF53335">
    <property type="entry name" value="S-adenosyl-L-methionine-dependent methyltransferases"/>
    <property type="match status" value="1"/>
</dbReference>
<dbReference type="EC" id="2.1.1.176" evidence="4"/>
<dbReference type="InterPro" id="IPR018314">
    <property type="entry name" value="RsmB/NOL1/NOP2-like_CS"/>
</dbReference>
<keyword evidence="6" id="KW-0698">rRNA processing</keyword>
<dbReference type="PROSITE" id="PS01153">
    <property type="entry name" value="NOL1_NOP2_SUN"/>
    <property type="match status" value="1"/>
</dbReference>
<evidence type="ECO:0000256" key="11">
    <source>
        <dbReference type="ARBA" id="ARBA00030399"/>
    </source>
</evidence>
<evidence type="ECO:0000256" key="8">
    <source>
        <dbReference type="ARBA" id="ARBA00022679"/>
    </source>
</evidence>
<name>A0A1T4MVH4_9FIRM</name>
<evidence type="ECO:0000256" key="7">
    <source>
        <dbReference type="ARBA" id="ARBA00022603"/>
    </source>
</evidence>
<comment type="catalytic activity">
    <reaction evidence="13">
        <text>cytidine(967) in 16S rRNA + S-adenosyl-L-methionine = 5-methylcytidine(967) in 16S rRNA + S-adenosyl-L-homocysteine + H(+)</text>
        <dbReference type="Rhea" id="RHEA:42748"/>
        <dbReference type="Rhea" id="RHEA-COMP:10219"/>
        <dbReference type="Rhea" id="RHEA-COMP:10220"/>
        <dbReference type="ChEBI" id="CHEBI:15378"/>
        <dbReference type="ChEBI" id="CHEBI:57856"/>
        <dbReference type="ChEBI" id="CHEBI:59789"/>
        <dbReference type="ChEBI" id="CHEBI:74483"/>
        <dbReference type="ChEBI" id="CHEBI:82748"/>
        <dbReference type="EC" id="2.1.1.176"/>
    </reaction>
</comment>
<dbReference type="InterPro" id="IPR004573">
    <property type="entry name" value="rRNA_ssu_MeTfrase_B"/>
</dbReference>
<feature type="active site" description="Nucleophile" evidence="14">
    <location>
        <position position="381"/>
    </location>
</feature>
<dbReference type="InterPro" id="IPR035926">
    <property type="entry name" value="NusB-like_sf"/>
</dbReference>
<feature type="binding site" evidence="14">
    <location>
        <position position="310"/>
    </location>
    <ligand>
        <name>S-adenosyl-L-methionine</name>
        <dbReference type="ChEBI" id="CHEBI:59789"/>
    </ligand>
</feature>
<comment type="subcellular location">
    <subcellularLocation>
        <location evidence="2">Cytoplasm</location>
    </subcellularLocation>
</comment>
<keyword evidence="10 14" id="KW-0694">RNA-binding</keyword>
<sequence length="437" mass="49072">MKEPRQIAVEIVEQVLWQQAYSNLTLNKAASALDSRERKLVTELVYGTVKYYLALAWLLNQFLSKPLEKMPHRLQAILLVGAYQIVKSERIPGPAAVHTSVELAKKNKFTGLAGLVNGVLRNLLRNQGNWSWPDRNQDLVGYLSVFYSYPRWLVQLWLKELGEEDTEKLLAAGNNIPPLTLRTNTLRLTRAELVERLQAAGTGVKELSWPPEGVELTDFDLLTRIPGFAEGWWLVQDQASMQVAHVVAPLPGMKVLDTCAAPGGKTTHLAQLMSDQGEIVACDIHPHKLKLIEDNCLRLGIKSIHTVLQDATALPSAWHNRFDRVLVDAPCSGLGVIRRRPEIRWQKAAADLKSLPELQKRILQAAAACVAPGGILVYSTCTINRQENQEVARWFGENFPEFQLLPWEGAPAGEIQLLPHRENSDGFFLARWRKEDK</sequence>
<dbReference type="Pfam" id="PF01189">
    <property type="entry name" value="Methyltr_RsmB-F"/>
    <property type="match status" value="1"/>
</dbReference>
<dbReference type="GO" id="GO:0008649">
    <property type="term" value="F:rRNA methyltransferase activity"/>
    <property type="evidence" value="ECO:0007669"/>
    <property type="project" value="InterPro"/>
</dbReference>
<protein>
    <recommendedName>
        <fullName evidence="4">16S rRNA (cytosine(967)-C(5))-methyltransferase</fullName>
        <ecNumber evidence="4">2.1.1.176</ecNumber>
    </recommendedName>
    <alternativeName>
        <fullName evidence="11">16S rRNA m5C967 methyltransferase</fullName>
    </alternativeName>
    <alternativeName>
        <fullName evidence="12">rRNA (cytosine-C(5)-)-methyltransferase RsmB</fullName>
    </alternativeName>
</protein>
<evidence type="ECO:0000313" key="17">
    <source>
        <dbReference type="Proteomes" id="UP000189933"/>
    </source>
</evidence>
<dbReference type="OrthoDB" id="9810297at2"/>
<comment type="similarity">
    <text evidence="3 14">Belongs to the class I-like SAM-binding methyltransferase superfamily. RsmB/NOP family.</text>
</comment>
<dbReference type="Proteomes" id="UP000189933">
    <property type="component" value="Unassembled WGS sequence"/>
</dbReference>
<dbReference type="GO" id="GO:0005737">
    <property type="term" value="C:cytoplasm"/>
    <property type="evidence" value="ECO:0007669"/>
    <property type="project" value="UniProtKB-SubCell"/>
</dbReference>